<keyword evidence="4 8" id="KW-0375">Hydrogen ion transport</keyword>
<dbReference type="GO" id="GO:0009535">
    <property type="term" value="C:chloroplast thylakoid membrane"/>
    <property type="evidence" value="ECO:0007669"/>
    <property type="project" value="UniProtKB-SubCell"/>
</dbReference>
<geneLocation type="chloroplast" evidence="9"/>
<dbReference type="HAMAP" id="MF_01416">
    <property type="entry name" value="ATP_synth_delta_bact"/>
    <property type="match status" value="1"/>
</dbReference>
<dbReference type="SUPFAM" id="SSF47928">
    <property type="entry name" value="N-terminal domain of the delta subunit of the F1F0-ATP synthase"/>
    <property type="match status" value="1"/>
</dbReference>
<comment type="similarity">
    <text evidence="2 8">Belongs to the ATPase delta chain family.</text>
</comment>
<keyword evidence="8" id="KW-0139">CF(1)</keyword>
<keyword evidence="6 8" id="KW-0472">Membrane</keyword>
<dbReference type="InterPro" id="IPR000711">
    <property type="entry name" value="ATPase_OSCP/dsu"/>
</dbReference>
<dbReference type="Pfam" id="PF00213">
    <property type="entry name" value="OSCP"/>
    <property type="match status" value="1"/>
</dbReference>
<reference evidence="9" key="1">
    <citation type="journal article" date="2017" name="J. Phycol.">
        <title>Analysis of chloroplast genomes and a supermatrix inform reclassification of the Rhodomelaceae (Rhodophyta).</title>
        <authorList>
            <person name="Diaz-Tapia P."/>
            <person name="Maggs C.A."/>
            <person name="West J.A."/>
            <person name="Verbruggen H."/>
        </authorList>
    </citation>
    <scope>NUCLEOTIDE SEQUENCE</scope>
    <source>
        <strain evidence="9">PD1151</strain>
    </source>
</reference>
<comment type="subcellular location">
    <subcellularLocation>
        <location evidence="1">Membrane</location>
    </subcellularLocation>
    <subcellularLocation>
        <location evidence="8">Plastid</location>
        <location evidence="8">Chloroplast thylakoid membrane</location>
        <topology evidence="8">Peripheral membrane protein</topology>
    </subcellularLocation>
</comment>
<dbReference type="NCBIfam" id="TIGR01145">
    <property type="entry name" value="ATP_synt_delta"/>
    <property type="match status" value="1"/>
</dbReference>
<evidence type="ECO:0000256" key="1">
    <source>
        <dbReference type="ARBA" id="ARBA00004370"/>
    </source>
</evidence>
<dbReference type="InterPro" id="IPR026015">
    <property type="entry name" value="ATP_synth_OSCP/delta_N_sf"/>
</dbReference>
<evidence type="ECO:0000256" key="6">
    <source>
        <dbReference type="ARBA" id="ARBA00023136"/>
    </source>
</evidence>
<dbReference type="PANTHER" id="PTHR11910">
    <property type="entry name" value="ATP SYNTHASE DELTA CHAIN"/>
    <property type="match status" value="1"/>
</dbReference>
<keyword evidence="8" id="KW-0793">Thylakoid</keyword>
<evidence type="ECO:0000256" key="3">
    <source>
        <dbReference type="ARBA" id="ARBA00022448"/>
    </source>
</evidence>
<dbReference type="AlphaFoldDB" id="A0A1Z1MMJ7"/>
<dbReference type="RefSeq" id="YP_009397839.1">
    <property type="nucleotide sequence ID" value="NC_035289.1"/>
</dbReference>
<protein>
    <recommendedName>
        <fullName evidence="8">ATP synthase subunit delta, chloroplastic</fullName>
    </recommendedName>
    <alternativeName>
        <fullName evidence="8">ATP synthase F(1) sector subunit delta</fullName>
    </alternativeName>
    <alternativeName>
        <fullName evidence="8">F-type ATPase subunit delta</fullName>
    </alternativeName>
</protein>
<evidence type="ECO:0000256" key="4">
    <source>
        <dbReference type="ARBA" id="ARBA00022781"/>
    </source>
</evidence>
<gene>
    <name evidence="8 9" type="primary">atpD</name>
</gene>
<accession>A0A1Z1MMJ7</accession>
<dbReference type="EMBL" id="MF101445">
    <property type="protein sequence ID" value="ARW67025.1"/>
    <property type="molecule type" value="Genomic_DNA"/>
</dbReference>
<comment type="subunit">
    <text evidence="8">F-type ATPases have 2 components, F(1) - the catalytic core - and F(0) - the membrane proton channel. F(1) has five subunits: alpha(3), beta(3), gamma(1), delta(1), epsilon(1). CF(0) has four main subunits: a(1), b(1), b'(1) and c(10-14). The alpha and beta chains form an alternating ring which encloses part of the gamma chain. F(1) is attached to F(0) by a central stalk formed by the gamma and epsilon chains, while a peripheral stalk is formed by the delta, b and b' chains.</text>
</comment>
<keyword evidence="9" id="KW-0150">Chloroplast</keyword>
<evidence type="ECO:0000256" key="5">
    <source>
        <dbReference type="ARBA" id="ARBA00023065"/>
    </source>
</evidence>
<comment type="function">
    <text evidence="8">F(1)F(0) ATP synthase produces ATP from ADP in the presence of a proton or sodium gradient. F-type ATPases consist of two structural domains, F(1) containing the extramembraneous catalytic core and F(0) containing the membrane proton channel, linked together by a central stalk and a peripheral stalk. During catalysis, ATP synthesis in the catalytic domain of F(1) is coupled via a rotary mechanism of the central stalk subunits to proton translocation.</text>
</comment>
<name>A0A1Z1MMJ7_9FLOR</name>
<keyword evidence="9" id="KW-0934">Plastid</keyword>
<evidence type="ECO:0000256" key="7">
    <source>
        <dbReference type="ARBA" id="ARBA00023310"/>
    </source>
</evidence>
<keyword evidence="7 8" id="KW-0066">ATP synthesis</keyword>
<evidence type="ECO:0000256" key="2">
    <source>
        <dbReference type="ARBA" id="ARBA00007046"/>
    </source>
</evidence>
<dbReference type="InterPro" id="IPR020781">
    <property type="entry name" value="ATPase_OSCP/d_CS"/>
</dbReference>
<comment type="function">
    <text evidence="8">This protein is part of the stalk that links CF(0) to CF(1). It either transmits conformational changes from CF(0) to CF(1) or is implicated in proton conduction.</text>
</comment>
<dbReference type="PRINTS" id="PR00125">
    <property type="entry name" value="ATPASEDELTA"/>
</dbReference>
<dbReference type="PROSITE" id="PS00389">
    <property type="entry name" value="ATPASE_DELTA"/>
    <property type="match status" value="1"/>
</dbReference>
<sequence>MNNQNVINKIAVPYAEALLEIAKKTNLLNETSKNLSSISVILSESKDLKDLLSNPLTNSSIKKDILNKLFSNQVNDFILNFLFVLVDRRRIVFLNVIIEKYLELTYKLESTTIAEFLSAVELNETQEQNLIDKIKLINKTSSVKLIKAIDPDLIGGFIIKIGSKVIDASLAGKLKKISLFLTRN</sequence>
<dbReference type="Gene3D" id="1.10.520.20">
    <property type="entry name" value="N-terminal domain of the delta subunit of the F1F0-ATP synthase"/>
    <property type="match status" value="1"/>
</dbReference>
<keyword evidence="5 8" id="KW-0406">Ion transport</keyword>
<organism evidence="9">
    <name type="scientific">Sonderella linearis</name>
    <dbReference type="NCBI Taxonomy" id="110477"/>
    <lineage>
        <taxon>Eukaryota</taxon>
        <taxon>Rhodophyta</taxon>
        <taxon>Florideophyceae</taxon>
        <taxon>Rhodymeniophycidae</taxon>
        <taxon>Ceramiales</taxon>
        <taxon>Rhodomelaceae</taxon>
        <taxon>Sonderella</taxon>
    </lineage>
</organism>
<dbReference type="GeneID" id="33360271"/>
<evidence type="ECO:0000256" key="8">
    <source>
        <dbReference type="HAMAP-Rule" id="MF_01416"/>
    </source>
</evidence>
<dbReference type="GO" id="GO:0045259">
    <property type="term" value="C:proton-transporting ATP synthase complex"/>
    <property type="evidence" value="ECO:0007669"/>
    <property type="project" value="UniProtKB-KW"/>
</dbReference>
<dbReference type="GO" id="GO:0046933">
    <property type="term" value="F:proton-transporting ATP synthase activity, rotational mechanism"/>
    <property type="evidence" value="ECO:0007669"/>
    <property type="project" value="UniProtKB-UniRule"/>
</dbReference>
<keyword evidence="3 8" id="KW-0813">Transport</keyword>
<evidence type="ECO:0000313" key="9">
    <source>
        <dbReference type="EMBL" id="ARW67025.1"/>
    </source>
</evidence>
<proteinExistence type="inferred from homology"/>